<dbReference type="InterPro" id="IPR029058">
    <property type="entry name" value="AB_hydrolase_fold"/>
</dbReference>
<organism evidence="3 4">
    <name type="scientific">Cryoendolithus antarcticus</name>
    <dbReference type="NCBI Taxonomy" id="1507870"/>
    <lineage>
        <taxon>Eukaryota</taxon>
        <taxon>Fungi</taxon>
        <taxon>Dikarya</taxon>
        <taxon>Ascomycota</taxon>
        <taxon>Pezizomycotina</taxon>
        <taxon>Dothideomycetes</taxon>
        <taxon>Dothideomycetidae</taxon>
        <taxon>Cladosporiales</taxon>
        <taxon>Cladosporiaceae</taxon>
        <taxon>Cryoendolithus</taxon>
    </lineage>
</organism>
<protein>
    <recommendedName>
        <fullName evidence="2">AB hydrolase-1 domain-containing protein</fullName>
    </recommendedName>
</protein>
<name>A0A1V8SQ20_9PEZI</name>
<dbReference type="OrthoDB" id="190201at2759"/>
<comment type="caution">
    <text evidence="3">The sequence shown here is derived from an EMBL/GenBank/DDBJ whole genome shotgun (WGS) entry which is preliminary data.</text>
</comment>
<dbReference type="AlphaFoldDB" id="A0A1V8SQ20"/>
<dbReference type="Gene3D" id="3.40.50.1820">
    <property type="entry name" value="alpha/beta hydrolase"/>
    <property type="match status" value="1"/>
</dbReference>
<gene>
    <name evidence="3" type="ORF">B0A48_13393</name>
</gene>
<dbReference type="EMBL" id="NAJO01000032">
    <property type="protein sequence ID" value="OQO01150.1"/>
    <property type="molecule type" value="Genomic_DNA"/>
</dbReference>
<dbReference type="STRING" id="1507870.A0A1V8SQ20"/>
<dbReference type="InParanoid" id="A0A1V8SQ20"/>
<feature type="domain" description="AB hydrolase-1" evidence="2">
    <location>
        <begin position="96"/>
        <end position="351"/>
    </location>
</feature>
<feature type="chain" id="PRO_5012438496" description="AB hydrolase-1 domain-containing protein" evidence="1">
    <location>
        <begin position="16"/>
        <end position="369"/>
    </location>
</feature>
<dbReference type="InterPro" id="IPR000073">
    <property type="entry name" value="AB_hydrolase_1"/>
</dbReference>
<evidence type="ECO:0000313" key="3">
    <source>
        <dbReference type="EMBL" id="OQO01150.1"/>
    </source>
</evidence>
<accession>A0A1V8SQ20</accession>
<reference evidence="4" key="1">
    <citation type="submission" date="2017-03" db="EMBL/GenBank/DDBJ databases">
        <title>Genomes of endolithic fungi from Antarctica.</title>
        <authorList>
            <person name="Coleine C."/>
            <person name="Masonjones S."/>
            <person name="Stajich J.E."/>
        </authorList>
    </citation>
    <scope>NUCLEOTIDE SEQUENCE [LARGE SCALE GENOMIC DNA]</scope>
    <source>
        <strain evidence="4">CCFEE 5527</strain>
    </source>
</reference>
<evidence type="ECO:0000313" key="4">
    <source>
        <dbReference type="Proteomes" id="UP000192596"/>
    </source>
</evidence>
<dbReference type="Proteomes" id="UP000192596">
    <property type="component" value="Unassembled WGS sequence"/>
</dbReference>
<feature type="signal peptide" evidence="1">
    <location>
        <begin position="1"/>
        <end position="15"/>
    </location>
</feature>
<keyword evidence="1" id="KW-0732">Signal</keyword>
<evidence type="ECO:0000259" key="2">
    <source>
        <dbReference type="Pfam" id="PF12697"/>
    </source>
</evidence>
<evidence type="ECO:0000256" key="1">
    <source>
        <dbReference type="SAM" id="SignalP"/>
    </source>
</evidence>
<dbReference type="Pfam" id="PF12697">
    <property type="entry name" value="Abhydrolase_6"/>
    <property type="match status" value="1"/>
</dbReference>
<dbReference type="SUPFAM" id="SSF53474">
    <property type="entry name" value="alpha/beta-Hydrolases"/>
    <property type="match status" value="1"/>
</dbReference>
<sequence>MSFSSLLLLASTALAYKCTDFIVPITVTAPTIIPPFPAFKSHYDAIGLLSALTARNASNAPAPPPTITNLTATFDISLRYCEPDRRRHVSVKGVQVLSHGLGFDKSYWDFGGQGSEYNYISSAIAAGFATLSYDRLGNGGSSVVDPYTVQQGPVQLAILTSITKRLRDGNLHSKVARPAGGKVFHVGHSYGSLLTHGLLATAPKLSDGAVLTGYNLQVLGIEQFETSTTFHLARENQPGRFGGRSTGSLTWADELANQYNFLAWPYFDPVVLAKAEAGKWPFSLGELITYAAVPNNASAYAGSVLLISGDADRIYCAGDCTGTLESAAKTFVGAKRVQTYLQPRTGHGLNLHFNAMAGYRVVQNFLGSV</sequence>
<keyword evidence="4" id="KW-1185">Reference proteome</keyword>
<proteinExistence type="predicted"/>